<dbReference type="PANTHER" id="PTHR11686:SF9">
    <property type="entry name" value="RE13973P"/>
    <property type="match status" value="1"/>
</dbReference>
<dbReference type="KEGG" id="dpx:DAPPUDRAFT_262546"/>
<dbReference type="GO" id="GO:0036374">
    <property type="term" value="F:glutathione hydrolase activity"/>
    <property type="evidence" value="ECO:0007669"/>
    <property type="project" value="InterPro"/>
</dbReference>
<organism evidence="1 2">
    <name type="scientific">Daphnia pulex</name>
    <name type="common">Water flea</name>
    <dbReference type="NCBI Taxonomy" id="6669"/>
    <lineage>
        <taxon>Eukaryota</taxon>
        <taxon>Metazoa</taxon>
        <taxon>Ecdysozoa</taxon>
        <taxon>Arthropoda</taxon>
        <taxon>Crustacea</taxon>
        <taxon>Branchiopoda</taxon>
        <taxon>Diplostraca</taxon>
        <taxon>Cladocera</taxon>
        <taxon>Anomopoda</taxon>
        <taxon>Daphniidae</taxon>
        <taxon>Daphnia</taxon>
    </lineage>
</organism>
<protein>
    <submittedName>
        <fullName evidence="1">Uncharacterized protein</fullName>
    </submittedName>
</protein>
<dbReference type="InterPro" id="IPR029055">
    <property type="entry name" value="Ntn_hydrolases_N"/>
</dbReference>
<dbReference type="GO" id="GO:0006751">
    <property type="term" value="P:glutathione catabolic process"/>
    <property type="evidence" value="ECO:0007669"/>
    <property type="project" value="InterPro"/>
</dbReference>
<keyword evidence="2" id="KW-1185">Reference proteome</keyword>
<dbReference type="Pfam" id="PF01019">
    <property type="entry name" value="G_glu_transpept"/>
    <property type="match status" value="1"/>
</dbReference>
<name>E9HN69_DAPPU</name>
<dbReference type="Proteomes" id="UP000000305">
    <property type="component" value="Unassembled WGS sequence"/>
</dbReference>
<dbReference type="OrthoDB" id="6513769at2759"/>
<sequence length="75" mass="8189">MHVDAAIATLFCIGAFTPQISAIGGRFLITLQPRNGVSRQTRNLDAQEVESIAATEDLFKGKSTISQRDRNSIQL</sequence>
<dbReference type="InterPro" id="IPR000101">
    <property type="entry name" value="GGT_peptidase"/>
</dbReference>
<dbReference type="PANTHER" id="PTHR11686">
    <property type="entry name" value="GAMMA GLUTAMYL TRANSPEPTIDASE"/>
    <property type="match status" value="1"/>
</dbReference>
<dbReference type="InParanoid" id="E9HN69"/>
<accession>E9HN69</accession>
<dbReference type="HOGENOM" id="CLU_2673587_0_0_1"/>
<dbReference type="EMBL" id="GL732694">
    <property type="protein sequence ID" value="EFX66785.1"/>
    <property type="molecule type" value="Genomic_DNA"/>
</dbReference>
<proteinExistence type="predicted"/>
<evidence type="ECO:0000313" key="2">
    <source>
        <dbReference type="Proteomes" id="UP000000305"/>
    </source>
</evidence>
<dbReference type="SUPFAM" id="SSF56235">
    <property type="entry name" value="N-terminal nucleophile aminohydrolases (Ntn hydrolases)"/>
    <property type="match status" value="1"/>
</dbReference>
<reference evidence="1 2" key="1">
    <citation type="journal article" date="2011" name="Science">
        <title>The ecoresponsive genome of Daphnia pulex.</title>
        <authorList>
            <person name="Colbourne J.K."/>
            <person name="Pfrender M.E."/>
            <person name="Gilbert D."/>
            <person name="Thomas W.K."/>
            <person name="Tucker A."/>
            <person name="Oakley T.H."/>
            <person name="Tokishita S."/>
            <person name="Aerts A."/>
            <person name="Arnold G.J."/>
            <person name="Basu M.K."/>
            <person name="Bauer D.J."/>
            <person name="Caceres C.E."/>
            <person name="Carmel L."/>
            <person name="Casola C."/>
            <person name="Choi J.H."/>
            <person name="Detter J.C."/>
            <person name="Dong Q."/>
            <person name="Dusheyko S."/>
            <person name="Eads B.D."/>
            <person name="Frohlich T."/>
            <person name="Geiler-Samerotte K.A."/>
            <person name="Gerlach D."/>
            <person name="Hatcher P."/>
            <person name="Jogdeo S."/>
            <person name="Krijgsveld J."/>
            <person name="Kriventseva E.V."/>
            <person name="Kultz D."/>
            <person name="Laforsch C."/>
            <person name="Lindquist E."/>
            <person name="Lopez J."/>
            <person name="Manak J.R."/>
            <person name="Muller J."/>
            <person name="Pangilinan J."/>
            <person name="Patwardhan R.P."/>
            <person name="Pitluck S."/>
            <person name="Pritham E.J."/>
            <person name="Rechtsteiner A."/>
            <person name="Rho M."/>
            <person name="Rogozin I.B."/>
            <person name="Sakarya O."/>
            <person name="Salamov A."/>
            <person name="Schaack S."/>
            <person name="Shapiro H."/>
            <person name="Shiga Y."/>
            <person name="Skalitzky C."/>
            <person name="Smith Z."/>
            <person name="Souvorov A."/>
            <person name="Sung W."/>
            <person name="Tang Z."/>
            <person name="Tsuchiya D."/>
            <person name="Tu H."/>
            <person name="Vos H."/>
            <person name="Wang M."/>
            <person name="Wolf Y.I."/>
            <person name="Yamagata H."/>
            <person name="Yamada T."/>
            <person name="Ye Y."/>
            <person name="Shaw J.R."/>
            <person name="Andrews J."/>
            <person name="Crease T.J."/>
            <person name="Tang H."/>
            <person name="Lucas S.M."/>
            <person name="Robertson H.M."/>
            <person name="Bork P."/>
            <person name="Koonin E.V."/>
            <person name="Zdobnov E.M."/>
            <person name="Grigoriev I.V."/>
            <person name="Lynch M."/>
            <person name="Boore J.L."/>
        </authorList>
    </citation>
    <scope>NUCLEOTIDE SEQUENCE [LARGE SCALE GENOMIC DNA]</scope>
</reference>
<evidence type="ECO:0000313" key="1">
    <source>
        <dbReference type="EMBL" id="EFX66785.1"/>
    </source>
</evidence>
<gene>
    <name evidence="1" type="ORF">DAPPUDRAFT_262546</name>
</gene>
<dbReference type="AlphaFoldDB" id="E9HN69"/>